<gene>
    <name evidence="1" type="ORF">GSTENG00013879001</name>
</gene>
<sequence length="109" mass="11754">MVSAKQPSRLWQTGRPSGPISLALSSVRIPTSAKSLLPSISEKVLPVSRCNILPLHGTISKHCLRISALELLFSKAAGQRHNAGSTLRLHPAPNLLQCLSYIVGTTYKD</sequence>
<name>Q4SRK1_TETNG</name>
<proteinExistence type="predicted"/>
<organism evidence="1">
    <name type="scientific">Tetraodon nigroviridis</name>
    <name type="common">Spotted green pufferfish</name>
    <name type="synonym">Chelonodon nigroviridis</name>
    <dbReference type="NCBI Taxonomy" id="99883"/>
    <lineage>
        <taxon>Eukaryota</taxon>
        <taxon>Metazoa</taxon>
        <taxon>Chordata</taxon>
        <taxon>Craniata</taxon>
        <taxon>Vertebrata</taxon>
        <taxon>Euteleostomi</taxon>
        <taxon>Actinopterygii</taxon>
        <taxon>Neopterygii</taxon>
        <taxon>Teleostei</taxon>
        <taxon>Neoteleostei</taxon>
        <taxon>Acanthomorphata</taxon>
        <taxon>Eupercaria</taxon>
        <taxon>Tetraodontiformes</taxon>
        <taxon>Tetradontoidea</taxon>
        <taxon>Tetraodontidae</taxon>
        <taxon>Tetraodon</taxon>
    </lineage>
</organism>
<protein>
    <submittedName>
        <fullName evidence="1">Chromosome 8 SCAF14525, whole genome shotgun sequence</fullName>
    </submittedName>
</protein>
<dbReference type="KEGG" id="tng:GSTEN00013879G001"/>
<dbReference type="EMBL" id="CAAE01014525">
    <property type="protein sequence ID" value="CAF96731.1"/>
    <property type="molecule type" value="Genomic_DNA"/>
</dbReference>
<reference evidence="1" key="1">
    <citation type="journal article" date="2004" name="Nature">
        <title>Genome duplication in the teleost fish Tetraodon nigroviridis reveals the early vertebrate proto-karyotype.</title>
        <authorList>
            <person name="Jaillon O."/>
            <person name="Aury J.-M."/>
            <person name="Brunet F."/>
            <person name="Petit J.-L."/>
            <person name="Stange-Thomann N."/>
            <person name="Mauceli E."/>
            <person name="Bouneau L."/>
            <person name="Fischer C."/>
            <person name="Ozouf-Costaz C."/>
            <person name="Bernot A."/>
            <person name="Nicaud S."/>
            <person name="Jaffe D."/>
            <person name="Fisher S."/>
            <person name="Lutfalla G."/>
            <person name="Dossat C."/>
            <person name="Segurens B."/>
            <person name="Dasilva C."/>
            <person name="Salanoubat M."/>
            <person name="Levy M."/>
            <person name="Boudet N."/>
            <person name="Castellano S."/>
            <person name="Anthouard V."/>
            <person name="Jubin C."/>
            <person name="Castelli V."/>
            <person name="Katinka M."/>
            <person name="Vacherie B."/>
            <person name="Biemont C."/>
            <person name="Skalli Z."/>
            <person name="Cattolico L."/>
            <person name="Poulain J."/>
            <person name="De Berardinis V."/>
            <person name="Cruaud C."/>
            <person name="Duprat S."/>
            <person name="Brottier P."/>
            <person name="Coutanceau J.-P."/>
            <person name="Gouzy J."/>
            <person name="Parra G."/>
            <person name="Lardier G."/>
            <person name="Chapple C."/>
            <person name="McKernan K.J."/>
            <person name="McEwan P."/>
            <person name="Bosak S."/>
            <person name="Kellis M."/>
            <person name="Volff J.-N."/>
            <person name="Guigo R."/>
            <person name="Zody M.C."/>
            <person name="Mesirov J."/>
            <person name="Lindblad-Toh K."/>
            <person name="Birren B."/>
            <person name="Nusbaum C."/>
            <person name="Kahn D."/>
            <person name="Robinson-Rechavi M."/>
            <person name="Laudet V."/>
            <person name="Schachter V."/>
            <person name="Quetier F."/>
            <person name="Saurin W."/>
            <person name="Scarpelli C."/>
            <person name="Wincker P."/>
            <person name="Lander E.S."/>
            <person name="Weissenbach J."/>
            <person name="Roest Crollius H."/>
        </authorList>
    </citation>
    <scope>NUCLEOTIDE SEQUENCE [LARGE SCALE GENOMIC DNA]</scope>
</reference>
<dbReference type="AlphaFoldDB" id="Q4SRK1"/>
<reference evidence="1" key="2">
    <citation type="submission" date="2004-02" db="EMBL/GenBank/DDBJ databases">
        <authorList>
            <consortium name="Genoscope"/>
            <consortium name="Whitehead Institute Centre for Genome Research"/>
        </authorList>
    </citation>
    <scope>NUCLEOTIDE SEQUENCE</scope>
</reference>
<evidence type="ECO:0000313" key="1">
    <source>
        <dbReference type="EMBL" id="CAF96731.1"/>
    </source>
</evidence>
<accession>Q4SRK1</accession>